<dbReference type="EMBL" id="LAFY01000303">
    <property type="protein sequence ID" value="KJY00812.1"/>
    <property type="molecule type" value="Genomic_DNA"/>
</dbReference>
<evidence type="ECO:0000313" key="2">
    <source>
        <dbReference type="EMBL" id="KJY00812.1"/>
    </source>
</evidence>
<keyword evidence="3" id="KW-1185">Reference proteome</keyword>
<comment type="caution">
    <text evidence="2">The sequence shown here is derived from an EMBL/GenBank/DDBJ whole genome shotgun (WGS) entry which is preliminary data.</text>
</comment>
<evidence type="ECO:0000313" key="3">
    <source>
        <dbReference type="Proteomes" id="UP000033647"/>
    </source>
</evidence>
<dbReference type="OrthoDB" id="3655761at2759"/>
<organism evidence="2 3">
    <name type="scientific">Zymoseptoria brevis</name>
    <dbReference type="NCBI Taxonomy" id="1047168"/>
    <lineage>
        <taxon>Eukaryota</taxon>
        <taxon>Fungi</taxon>
        <taxon>Dikarya</taxon>
        <taxon>Ascomycota</taxon>
        <taxon>Pezizomycotina</taxon>
        <taxon>Dothideomycetes</taxon>
        <taxon>Dothideomycetidae</taxon>
        <taxon>Mycosphaerellales</taxon>
        <taxon>Mycosphaerellaceae</taxon>
        <taxon>Zymoseptoria</taxon>
    </lineage>
</organism>
<feature type="region of interest" description="Disordered" evidence="1">
    <location>
        <begin position="136"/>
        <end position="194"/>
    </location>
</feature>
<proteinExistence type="predicted"/>
<sequence length="247" mass="27020">MATSEGEALCASLLDLAIDWDGNIDNLIGIGSKLVAQYRVMDGDDDEHAVRKICDVLLERSDLPALYRAQFLVFMSTTEEETDFDSMMDRMVAAEAALADAKDNCPYGHKHTAECNIRVENLSTTVQNMSDDILDAMDELDPSSSPHSPPHSPAIKVQSPSPSVTVIEPEPAKDLSDKLDGLHLTPKAGSLRRRPKMLPALRMKKSNQNFLAAGFTPTQPIVQEAKTLRSLSSMNIPKDGGDDKQQL</sequence>
<reference evidence="2 3" key="1">
    <citation type="submission" date="2015-03" db="EMBL/GenBank/DDBJ databases">
        <title>RNA-seq based gene annotation and comparative genomics of four Zymoseptoria species reveal species-specific pathogenicity related genes and transposable element activity.</title>
        <authorList>
            <person name="Grandaubert J."/>
            <person name="Bhattacharyya A."/>
            <person name="Stukenbrock E.H."/>
        </authorList>
    </citation>
    <scope>NUCLEOTIDE SEQUENCE [LARGE SCALE GENOMIC DNA]</scope>
    <source>
        <strain evidence="2 3">Zb18110</strain>
    </source>
</reference>
<protein>
    <submittedName>
        <fullName evidence="2">Uncharacterized protein</fullName>
    </submittedName>
</protein>
<feature type="compositionally biased region" description="Basic and acidic residues" evidence="1">
    <location>
        <begin position="170"/>
        <end position="181"/>
    </location>
</feature>
<dbReference type="Proteomes" id="UP000033647">
    <property type="component" value="Unassembled WGS sequence"/>
</dbReference>
<dbReference type="AlphaFoldDB" id="A0A0F4GTR9"/>
<gene>
    <name evidence="2" type="ORF">TI39_contig311g00013</name>
</gene>
<name>A0A0F4GTR9_9PEZI</name>
<evidence type="ECO:0000256" key="1">
    <source>
        <dbReference type="SAM" id="MobiDB-lite"/>
    </source>
</evidence>
<accession>A0A0F4GTR9</accession>